<evidence type="ECO:0000256" key="4">
    <source>
        <dbReference type="ARBA" id="ARBA00023163"/>
    </source>
</evidence>
<dbReference type="Pfam" id="PF25097">
    <property type="entry name" value="ARM_Cnot1"/>
    <property type="match status" value="1"/>
</dbReference>
<dbReference type="Pfam" id="PF16417">
    <property type="entry name" value="CNOT1_TTP_bind"/>
    <property type="match status" value="1"/>
</dbReference>
<feature type="domain" description="CCR4-Not complex component Not1 C-terminal" evidence="7">
    <location>
        <begin position="2006"/>
        <end position="2355"/>
    </location>
</feature>
<feature type="domain" description="CCR4-NOT transcription complex subunit 1-like NOT1 connector" evidence="12">
    <location>
        <begin position="1631"/>
        <end position="1800"/>
    </location>
</feature>
<dbReference type="InterPro" id="IPR055454">
    <property type="entry name" value="CNOT1-like_NOT1_connector"/>
</dbReference>
<dbReference type="Gene3D" id="1.25.40.180">
    <property type="match status" value="1"/>
</dbReference>
<evidence type="ECO:0000256" key="5">
    <source>
        <dbReference type="ARBA" id="ARBA00023242"/>
    </source>
</evidence>
<dbReference type="GO" id="GO:0005634">
    <property type="term" value="C:nucleus"/>
    <property type="evidence" value="ECO:0007669"/>
    <property type="project" value="UniProtKB-SubCell"/>
</dbReference>
<dbReference type="GO" id="GO:0030015">
    <property type="term" value="C:CCR4-NOT core complex"/>
    <property type="evidence" value="ECO:0007669"/>
    <property type="project" value="InterPro"/>
</dbReference>
<organism evidence="13 14">
    <name type="scientific">Brassica campestris</name>
    <name type="common">Field mustard</name>
    <dbReference type="NCBI Taxonomy" id="3711"/>
    <lineage>
        <taxon>Eukaryota</taxon>
        <taxon>Viridiplantae</taxon>
        <taxon>Streptophyta</taxon>
        <taxon>Embryophyta</taxon>
        <taxon>Tracheophyta</taxon>
        <taxon>Spermatophyta</taxon>
        <taxon>Magnoliopsida</taxon>
        <taxon>eudicotyledons</taxon>
        <taxon>Gunneridae</taxon>
        <taxon>Pentapetalae</taxon>
        <taxon>rosids</taxon>
        <taxon>malvids</taxon>
        <taxon>Brassicales</taxon>
        <taxon>Brassicaceae</taxon>
        <taxon>Brassiceae</taxon>
        <taxon>Brassica</taxon>
    </lineage>
</organism>
<dbReference type="Pfam" id="PF04054">
    <property type="entry name" value="Not1"/>
    <property type="match status" value="1"/>
</dbReference>
<feature type="domain" description="CCR4-NOT transcription complex subunit 1" evidence="8">
    <location>
        <begin position="1289"/>
        <end position="1429"/>
    </location>
</feature>
<feature type="domain" description="CCR4-NOT transcription complex subunit 1 CAF1-binding" evidence="9">
    <location>
        <begin position="941"/>
        <end position="1160"/>
    </location>
</feature>
<dbReference type="InterPro" id="IPR032193">
    <property type="entry name" value="CNOT1_TTP_bind"/>
</dbReference>
<protein>
    <submittedName>
        <fullName evidence="13">Uncharacterized protein</fullName>
    </submittedName>
</protein>
<dbReference type="InterPro" id="IPR032191">
    <property type="entry name" value="CNOT1_CAF1_bind"/>
</dbReference>
<proteinExistence type="predicted"/>
<evidence type="ECO:0000259" key="11">
    <source>
        <dbReference type="Pfam" id="PF16418"/>
    </source>
</evidence>
<evidence type="ECO:0000256" key="3">
    <source>
        <dbReference type="ARBA" id="ARBA00023015"/>
    </source>
</evidence>
<dbReference type="Gene3D" id="1.25.40.840">
    <property type="entry name" value="CCR4-NOT transcription complex subunit 1 TTP binding domain"/>
    <property type="match status" value="1"/>
</dbReference>
<reference evidence="13 14" key="1">
    <citation type="submission" date="2018-06" db="EMBL/GenBank/DDBJ databases">
        <title>WGS assembly of Brassica rapa FPsc.</title>
        <authorList>
            <person name="Bowman J."/>
            <person name="Kohchi T."/>
            <person name="Yamato K."/>
            <person name="Jenkins J."/>
            <person name="Shu S."/>
            <person name="Ishizaki K."/>
            <person name="Yamaoka S."/>
            <person name="Nishihama R."/>
            <person name="Nakamura Y."/>
            <person name="Berger F."/>
            <person name="Adam C."/>
            <person name="Aki S."/>
            <person name="Althoff F."/>
            <person name="Araki T."/>
            <person name="Arteaga-Vazquez M."/>
            <person name="Balasubrmanian S."/>
            <person name="Bauer D."/>
            <person name="Boehm C."/>
            <person name="Briginshaw L."/>
            <person name="Caballero-Perez J."/>
            <person name="Catarino B."/>
            <person name="Chen F."/>
            <person name="Chiyoda S."/>
            <person name="Chovatia M."/>
            <person name="Davies K."/>
            <person name="Delmans M."/>
            <person name="Demura T."/>
            <person name="Dierschke T."/>
            <person name="Dolan L."/>
            <person name="Dorantes-Acosta A."/>
            <person name="Eklund D."/>
            <person name="Florent S."/>
            <person name="Flores-Sandoval E."/>
            <person name="Fujiyama A."/>
            <person name="Fukuzawa H."/>
            <person name="Galik B."/>
            <person name="Grimanelli D."/>
            <person name="Grimwood J."/>
            <person name="Grossniklaus U."/>
            <person name="Hamada T."/>
            <person name="Haseloff J."/>
            <person name="Hetherington A."/>
            <person name="Higo A."/>
            <person name="Hirakawa Y."/>
            <person name="Hundley H."/>
            <person name="Ikeda Y."/>
            <person name="Inoue K."/>
            <person name="Inoue S."/>
            <person name="Ishida S."/>
            <person name="Jia Q."/>
            <person name="Kakita M."/>
            <person name="Kanazawa T."/>
            <person name="Kawai Y."/>
            <person name="Kawashima T."/>
            <person name="Kennedy M."/>
            <person name="Kinose K."/>
            <person name="Kinoshita T."/>
            <person name="Kohara Y."/>
            <person name="Koide E."/>
            <person name="Komatsu K."/>
            <person name="Kopischke S."/>
            <person name="Kubo M."/>
            <person name="Kyozuka J."/>
            <person name="Lagercrantz U."/>
            <person name="Lin S."/>
            <person name="Lindquist E."/>
            <person name="Lipzen A."/>
            <person name="Lu C."/>
            <person name="Luna E."/>
            <person name="Martienssen R."/>
            <person name="Minamino N."/>
            <person name="Mizutani M."/>
            <person name="Mizutani M."/>
            <person name="Mochizuki N."/>
            <person name="Monte I."/>
            <person name="Mosher R."/>
            <person name="Nagasaki H."/>
            <person name="Nakagami H."/>
            <person name="Naramoto S."/>
            <person name="Nishitani K."/>
            <person name="Ohtani M."/>
            <person name="Okamoto T."/>
            <person name="Okumura M."/>
            <person name="Phillips J."/>
            <person name="Pollak B."/>
            <person name="Reinders A."/>
            <person name="Roevekamp M."/>
            <person name="Sano R."/>
            <person name="Sawa S."/>
            <person name="Schmid M."/>
            <person name="Shirakawa M."/>
            <person name="Solano R."/>
            <person name="Spunde A."/>
            <person name="Suetsugu N."/>
            <person name="Sugano S."/>
            <person name="Sugiyama A."/>
            <person name="Sun R."/>
            <person name="Suzuki Y."/>
            <person name="Takenaka M."/>
            <person name="Takezawa D."/>
            <person name="Tomogane H."/>
            <person name="Tsuzuki M."/>
            <person name="Ueda T."/>
            <person name="Umeda M."/>
            <person name="Ward J."/>
            <person name="Watanabe Y."/>
            <person name="Yazaki K."/>
            <person name="Yokoyama R."/>
            <person name="Yoshitake Y."/>
            <person name="Yotsui I."/>
            <person name="Zachgo S."/>
            <person name="Schmutz J."/>
        </authorList>
    </citation>
    <scope>NUCLEOTIDE SEQUENCE [LARGE SCALE GENOMIC DNA]</scope>
    <source>
        <strain evidence="14">cv. B-3</strain>
    </source>
</reference>
<evidence type="ECO:0000256" key="2">
    <source>
        <dbReference type="ARBA" id="ARBA00022491"/>
    </source>
</evidence>
<feature type="compositionally biased region" description="Low complexity" evidence="6">
    <location>
        <begin position="1485"/>
        <end position="1505"/>
    </location>
</feature>
<evidence type="ECO:0000313" key="14">
    <source>
        <dbReference type="Proteomes" id="UP000264353"/>
    </source>
</evidence>
<dbReference type="Pfam" id="PF16418">
    <property type="entry name" value="CNOT1_HEAT"/>
    <property type="match status" value="1"/>
</dbReference>
<keyword evidence="4" id="KW-0804">Transcription</keyword>
<comment type="subcellular location">
    <subcellularLocation>
        <location evidence="1">Nucleus</location>
    </subcellularLocation>
</comment>
<dbReference type="GO" id="GO:0017148">
    <property type="term" value="P:negative regulation of translation"/>
    <property type="evidence" value="ECO:0007669"/>
    <property type="project" value="InterPro"/>
</dbReference>
<dbReference type="FunFam" id="1.25.40.840:FF:000003">
    <property type="entry name" value="Transcription regulator"/>
    <property type="match status" value="1"/>
</dbReference>
<keyword evidence="5" id="KW-0539">Nucleus</keyword>
<dbReference type="Pfam" id="PF16415">
    <property type="entry name" value="CNOT1_CAF1_bind"/>
    <property type="match status" value="1"/>
</dbReference>
<evidence type="ECO:0000259" key="10">
    <source>
        <dbReference type="Pfam" id="PF16417"/>
    </source>
</evidence>
<feature type="region of interest" description="Disordered" evidence="6">
    <location>
        <begin position="815"/>
        <end position="836"/>
    </location>
</feature>
<dbReference type="InterPro" id="IPR024557">
    <property type="entry name" value="CNOT1_dom_4"/>
</dbReference>
<evidence type="ECO:0000259" key="7">
    <source>
        <dbReference type="Pfam" id="PF04054"/>
    </source>
</evidence>
<feature type="domain" description="CCR4-NOT transcription complex subunit 1 TTP binding" evidence="10">
    <location>
        <begin position="640"/>
        <end position="810"/>
    </location>
</feature>
<dbReference type="FunFam" id="1.25.40.790:FF:000002">
    <property type="entry name" value="Transcription regulator"/>
    <property type="match status" value="1"/>
</dbReference>
<gene>
    <name evidence="13" type="ORF">BRARA_J00008</name>
</gene>
<dbReference type="Gene3D" id="1.25.40.800">
    <property type="match status" value="1"/>
</dbReference>
<dbReference type="EMBL" id="CM010637">
    <property type="protein sequence ID" value="RID39925.1"/>
    <property type="molecule type" value="Genomic_DNA"/>
</dbReference>
<evidence type="ECO:0000313" key="13">
    <source>
        <dbReference type="EMBL" id="RID39925.1"/>
    </source>
</evidence>
<dbReference type="InterPro" id="IPR040398">
    <property type="entry name" value="Not1"/>
</dbReference>
<evidence type="ECO:0000256" key="1">
    <source>
        <dbReference type="ARBA" id="ARBA00004123"/>
    </source>
</evidence>
<dbReference type="FunFam" id="1.25.40.800:FF:000001">
    <property type="entry name" value="CCR4-NOT transcription complex subunit 1"/>
    <property type="match status" value="1"/>
</dbReference>
<dbReference type="InterPro" id="IPR038535">
    <property type="entry name" value="CNOT1_TTP_bind_sf"/>
</dbReference>
<dbReference type="InterPro" id="IPR032194">
    <property type="entry name" value="CNOT1_HEAT"/>
</dbReference>
<evidence type="ECO:0000256" key="6">
    <source>
        <dbReference type="SAM" id="MobiDB-lite"/>
    </source>
</evidence>
<sequence>MVMNPSKVAGHARFLLESFSDSEVDSIAQEICQLVEYGVETSIPVLKTCLDCFAARRSHPNTSQLEKLISLVFKRVLKHSNLISHALQDVEVTDEFVADLTNALDFSISDKISFALSLAESDDANAAGRNLLLAMIEQLCANSAQIESTEQVQNILLFLQTSEDLSTHLTSFLQILSSTQPKDDFSFALTPILSQQLHQADVLRSIDFHTEFDSILAEIDKEISVGDLMGELGCGVTADAQQCRDILSSFAPLTEATISRILANVARTCADLEDNHTTFSTFSLVLGCCIPTELSTPMSWSVDILIETIKQLAPGTSWRKVIENLDHSGFDIPNKESFSFFMRLYKTASQDPFPLDAVCGSVWKNVEGQISFLKYAIASPPEVFTFMHSPRKLVYIDDNMHSHEHQLGLSNEAWLSLDLLDVLCQLAERGHTVLVSSLLQYPLAQCPKTLLTGMTHIKTAYNLIQREVVSAILPVIITNSQDSGFILNLWHQNTELVLWGILKAQNLKADRILNLIDICHELKVLSVVLESVPISFSIRLAVLASLRGYLDIENWLPNVLCVYKDLFAEECLKFVKNVHFSESEDFTSQHFHPSDPLSDVHLDATTSLLKVLKAHDNVITSSQLVDEIEKVNAAILDCNSKLQNGEAKVSSASNAYGDDIEAEANAYFHQMFSGQLSVDAMVQMLSRYKDSSVQREKSIFDCMIANLFEEYRFFPKYPERQLKIASILFGSVIKHQLISSLTLGMALRLVLDSLRKPADSKMFLFGSKALEQFVNRLVELPQYCNHILQISHLRSTHPELVTVIEQALSRISSGNLESEAVSNPGPSQSFPGNGEFSGSGIGQSALQLPLPVQSQQKNEVHINDNSTVPSVPSIEAKTLLPSSSTTSADVSVIPKNPGISTSSLTSAGIVRPARGATSTRFGSALNIETLVAAAERRENAIEIPPSDVQDKISFIINNISTANIESKGKEFAEILPQQYYPWFAQYMVMKRASIEPNFHDLYLKFLDKVDSKLLFKEILQNTYENCKVLLGSELIKSSSEERSLLKNLGSWLGKLTIGRNYVLRAREIDPKSLIVEAYEKGLMIAVIPFTSKVLEPCQMSIAYQPPNPWTMAILGLLAEIYSMPNLKMNLKFDIEVLFKNLGVDLKEVAPTSLLKDRKREIDGNPDFSNKDLGVTHISQPQIIQEPKTISPLKQIDLPLDVADSPNTDDSSKLLSQYVAPQRVYTNTLMEDEKVSHLGLSDQLPSPQGLFPSTPSPLFSISQLSAALPNIGNHVVINQKLSGFALHFPFHRVVPLAMDRAIKEIVSGIVQRSVCIACQTTKELVLKDYTLEPDETRIYNAAHLMVASLAGSLAHVTCKEPLRTSISGHLRNSLQGMNIKNEALEQIVQLVTNDNLDLGCAAIEQAATEKAIQTIDADIDQQLSLRKKHRDGAGSSLFDPNMLSQNSVSFIPESLRPKPGHLSLSQQRVYEDFVQLPWQKQTTQTSHGLSAASSSSGDVGLSSSYGPASGKSASDFLSSARNARMDNVSQPLDISVEGFESPPVSLLSSQVDPAVDTAGLQFSKSLSTSELSLVESSDTAMKETGASLQTLTSAATMERLGGNNIIQPSLSTRDALEKYHIVTQKMEDLVANIAGDDEIQAVVSEVPEIILRCISRDEAALAVAQKAFKALYDNASSNLHVSANLAILVAVRDVCKRVVKELTSWVIYSEEERKLNKDITIGLIQRELLNLAEYNVHMAKYLDGGRNKSATDFSISLLQSLVTEESSVISELHSLVDALAKLSSKYGSPESLQQLIDIIRNPVTNTSDHSNSAIGIENNDKQSKDKKVVCNTTANTEENTNLEFVESESAGFRSRVSTLFESWYQICEVSGANETACSQYVLHLHETGLLKGDNTTESFFRILLELSVAHCISSEEISSGAVQSPQQAQSPSFLIIDIYAKLVFSILKYLPEQESSSKLFLLSEIMAVTVRSIQKDAEDKKTSLNPRPYFRLFINWLLDLCSLDPGTDGANFQVLSAFANAFHALQPLKIPAFSFAWLELVSHRSFMPKLLTVNGQKGWPYVQRLLVDLLQFLEPFLRNAELGGPVNFLYKGTLRVLLVLLHDFPEFLCDYHFTFCDVIPSSCIQMRNIILSSFPRNMRLPDPSTPNLKIDLLPEIVEAPCILSEVDAALKAKQMKNDVDEYLALRQQNSAYLSELKQKLLLPSSEASSAGTRYSVPLINSLVLYTGIQAIQQLQAGETQAQNVVALHMFKYLSMELDTEGRYLFLNAIANQLRYPNNHTHYFSFIMLYLFFESDQEIVQEQITRVLLERLIVNRPHPWGLLITFIELIKNPRYGFWKQAFIRCAPEIEKLFESVARSCGGLKPPDEGMVSGWVSDNSH</sequence>
<keyword evidence="2" id="KW-0678">Repressor</keyword>
<name>A0A397XH86_BRACM</name>
<dbReference type="CDD" id="cd20710">
    <property type="entry name" value="NOT1_connector"/>
    <property type="match status" value="1"/>
</dbReference>
<keyword evidence="3" id="KW-0805">Transcription regulation</keyword>
<dbReference type="GO" id="GO:0000289">
    <property type="term" value="P:nuclear-transcribed mRNA poly(A) tail shortening"/>
    <property type="evidence" value="ECO:0007669"/>
    <property type="project" value="UniProtKB-ARBA"/>
</dbReference>
<feature type="compositionally biased region" description="Polar residues" evidence="6">
    <location>
        <begin position="815"/>
        <end position="831"/>
    </location>
</feature>
<dbReference type="PANTHER" id="PTHR13162:SF13">
    <property type="entry name" value="BNACNNG58980D PROTEIN"/>
    <property type="match status" value="1"/>
</dbReference>
<dbReference type="Pfam" id="PF12842">
    <property type="entry name" value="DUF3819"/>
    <property type="match status" value="1"/>
</dbReference>
<evidence type="ECO:0000259" key="8">
    <source>
        <dbReference type="Pfam" id="PF12842"/>
    </source>
</evidence>
<feature type="domain" description="CCR4-NOT transcription complex subunit 1 HEAT repeat" evidence="11">
    <location>
        <begin position="467"/>
        <end position="613"/>
    </location>
</feature>
<evidence type="ECO:0000259" key="9">
    <source>
        <dbReference type="Pfam" id="PF16415"/>
    </source>
</evidence>
<dbReference type="FunFam" id="1.25.40.180:FF:000012">
    <property type="entry name" value="Ccr4-Not transcription complex subunit"/>
    <property type="match status" value="1"/>
</dbReference>
<accession>A0A397XH86</accession>
<dbReference type="Proteomes" id="UP000264353">
    <property type="component" value="Chromosome A10"/>
</dbReference>
<dbReference type="PANTHER" id="PTHR13162">
    <property type="entry name" value="CCR4-NOT TRANSCRIPTION COMPLEX"/>
    <property type="match status" value="1"/>
</dbReference>
<dbReference type="InterPro" id="IPR007196">
    <property type="entry name" value="CCR4-Not_Not1_C"/>
</dbReference>
<evidence type="ECO:0000259" key="12">
    <source>
        <dbReference type="Pfam" id="PF25097"/>
    </source>
</evidence>
<dbReference type="Gene3D" id="1.25.40.790">
    <property type="match status" value="1"/>
</dbReference>
<feature type="region of interest" description="Disordered" evidence="6">
    <location>
        <begin position="1484"/>
        <end position="1512"/>
    </location>
</feature>